<dbReference type="PANTHER" id="PTHR30483">
    <property type="entry name" value="LEUCINE-SPECIFIC-BINDING PROTEIN"/>
    <property type="match status" value="1"/>
</dbReference>
<protein>
    <recommendedName>
        <fullName evidence="6">Leucine-binding protein domain-containing protein</fullName>
    </recommendedName>
</protein>
<feature type="domain" description="Leucine-binding protein" evidence="6">
    <location>
        <begin position="35"/>
        <end position="359"/>
    </location>
</feature>
<dbReference type="SUPFAM" id="SSF53822">
    <property type="entry name" value="Periplasmic binding protein-like I"/>
    <property type="match status" value="1"/>
</dbReference>
<evidence type="ECO:0000259" key="6">
    <source>
        <dbReference type="Pfam" id="PF13458"/>
    </source>
</evidence>
<dbReference type="Gene3D" id="3.40.50.2300">
    <property type="match status" value="2"/>
</dbReference>
<comment type="similarity">
    <text evidence="1">Belongs to the leucine-binding protein family.</text>
</comment>
<dbReference type="EMBL" id="MEIA01000250">
    <property type="protein sequence ID" value="OJF12018.1"/>
    <property type="molecule type" value="Genomic_DNA"/>
</dbReference>
<proteinExistence type="inferred from homology"/>
<sequence>MRLVTGAVAALLMAVTSGCASSGEPDKASAPAAEPIRLGTLAPLSGRSSPSGEAMVHAARLAVDEANAKGGVLGRRVELVIGDDACDPGTAVTAARDLVVQDITVSVGGYCSSATVPTLKIFRSAGVPMVISQSNSTDLLAPKYDSVFLLSGTVAAEADFAVDWMKRLGGSRLALVHDGTSFPMTLAGSTAASAKRKGLAVSAELELSQGAPSYARIADAVIRGGADVAYYTGYYAEANQLIADLRARGFDGKILVGDGATDGPLLEGLGAAQTRDLYGTAMLWPELMPELKEWSQRYRTAVGVEPGPSTVEAYDAVTVALDAIRRAGSTDRAAVRKAIAETNMTAMSGKVSFNPDGTRTAPRFLLLHASGNGFTLVRQPPDA</sequence>
<organism evidence="7 8">
    <name type="scientific">Couchioplanes caeruleus subsp. caeruleus</name>
    <dbReference type="NCBI Taxonomy" id="56427"/>
    <lineage>
        <taxon>Bacteria</taxon>
        <taxon>Bacillati</taxon>
        <taxon>Actinomycetota</taxon>
        <taxon>Actinomycetes</taxon>
        <taxon>Micromonosporales</taxon>
        <taxon>Micromonosporaceae</taxon>
        <taxon>Couchioplanes</taxon>
    </lineage>
</organism>
<feature type="signal peptide" evidence="5">
    <location>
        <begin position="1"/>
        <end position="22"/>
    </location>
</feature>
<dbReference type="GO" id="GO:0006865">
    <property type="term" value="P:amino acid transport"/>
    <property type="evidence" value="ECO:0007669"/>
    <property type="project" value="UniProtKB-KW"/>
</dbReference>
<keyword evidence="4" id="KW-0029">Amino-acid transport</keyword>
<dbReference type="InterPro" id="IPR000709">
    <property type="entry name" value="Leu_Ile_Val-bd"/>
</dbReference>
<dbReference type="InterPro" id="IPR051010">
    <property type="entry name" value="BCAA_transport"/>
</dbReference>
<keyword evidence="3 5" id="KW-0732">Signal</keyword>
<keyword evidence="8" id="KW-1185">Reference proteome</keyword>
<name>A0A1K0G3Z3_9ACTN</name>
<accession>A0A1K0G3Z3</accession>
<evidence type="ECO:0000256" key="1">
    <source>
        <dbReference type="ARBA" id="ARBA00010062"/>
    </source>
</evidence>
<dbReference type="CDD" id="cd06342">
    <property type="entry name" value="PBP1_ABC_LIVBP-like"/>
    <property type="match status" value="1"/>
</dbReference>
<gene>
    <name evidence="7" type="ORF">BG844_23030</name>
</gene>
<evidence type="ECO:0000313" key="7">
    <source>
        <dbReference type="EMBL" id="OJF12018.1"/>
    </source>
</evidence>
<dbReference type="Proteomes" id="UP000182486">
    <property type="component" value="Unassembled WGS sequence"/>
</dbReference>
<evidence type="ECO:0000256" key="2">
    <source>
        <dbReference type="ARBA" id="ARBA00022448"/>
    </source>
</evidence>
<feature type="chain" id="PRO_5039471379" description="Leucine-binding protein domain-containing protein" evidence="5">
    <location>
        <begin position="23"/>
        <end position="383"/>
    </location>
</feature>
<dbReference type="PANTHER" id="PTHR30483:SF6">
    <property type="entry name" value="PERIPLASMIC BINDING PROTEIN OF ABC TRANSPORTER FOR NATURAL AMINO ACIDS"/>
    <property type="match status" value="1"/>
</dbReference>
<evidence type="ECO:0000256" key="4">
    <source>
        <dbReference type="ARBA" id="ARBA00022970"/>
    </source>
</evidence>
<dbReference type="AlphaFoldDB" id="A0A1K0G3Z3"/>
<evidence type="ECO:0000313" key="8">
    <source>
        <dbReference type="Proteomes" id="UP000182486"/>
    </source>
</evidence>
<dbReference type="InterPro" id="IPR028081">
    <property type="entry name" value="Leu-bd"/>
</dbReference>
<reference evidence="7 8" key="1">
    <citation type="submission" date="2016-09" db="EMBL/GenBank/DDBJ databases">
        <title>Couchioplanes caeruleus draft genome sequence.</title>
        <authorList>
            <person name="Sheehan J."/>
            <person name="Caffrey P."/>
        </authorList>
    </citation>
    <scope>NUCLEOTIDE SEQUENCE [LARGE SCALE GENOMIC DNA]</scope>
    <source>
        <strain evidence="7 8">DSM 43634</strain>
    </source>
</reference>
<dbReference type="PROSITE" id="PS51257">
    <property type="entry name" value="PROKAR_LIPOPROTEIN"/>
    <property type="match status" value="1"/>
</dbReference>
<comment type="caution">
    <text evidence="7">The sequence shown here is derived from an EMBL/GenBank/DDBJ whole genome shotgun (WGS) entry which is preliminary data.</text>
</comment>
<dbReference type="PRINTS" id="PR00337">
    <property type="entry name" value="LEUILEVALBP"/>
</dbReference>
<dbReference type="InterPro" id="IPR028082">
    <property type="entry name" value="Peripla_BP_I"/>
</dbReference>
<evidence type="ECO:0000256" key="3">
    <source>
        <dbReference type="ARBA" id="ARBA00022729"/>
    </source>
</evidence>
<keyword evidence="2" id="KW-0813">Transport</keyword>
<dbReference type="Pfam" id="PF13458">
    <property type="entry name" value="Peripla_BP_6"/>
    <property type="match status" value="1"/>
</dbReference>
<dbReference type="RefSeq" id="WP_071807427.1">
    <property type="nucleotide sequence ID" value="NZ_MEIA01000250.1"/>
</dbReference>
<evidence type="ECO:0000256" key="5">
    <source>
        <dbReference type="SAM" id="SignalP"/>
    </source>
</evidence>